<evidence type="ECO:0000259" key="1">
    <source>
        <dbReference type="Pfam" id="PF04149"/>
    </source>
</evidence>
<dbReference type="InterPro" id="IPR007278">
    <property type="entry name" value="DUF397"/>
</dbReference>
<evidence type="ECO:0000313" key="3">
    <source>
        <dbReference type="Proteomes" id="UP000399805"/>
    </source>
</evidence>
<proteinExistence type="predicted"/>
<dbReference type="RefSeq" id="WP_155541987.1">
    <property type="nucleotide sequence ID" value="NZ_CABVGP010000001.1"/>
</dbReference>
<accession>A0A6I8LMA9</accession>
<dbReference type="Proteomes" id="UP000399805">
    <property type="component" value="Unassembled WGS sequence"/>
</dbReference>
<evidence type="ECO:0000313" key="2">
    <source>
        <dbReference type="EMBL" id="VVJ16686.1"/>
    </source>
</evidence>
<feature type="domain" description="DUF397" evidence="1">
    <location>
        <begin position="2"/>
        <end position="49"/>
    </location>
</feature>
<keyword evidence="3" id="KW-1185">Reference proteome</keyword>
<dbReference type="Pfam" id="PF04149">
    <property type="entry name" value="DUF397"/>
    <property type="match status" value="1"/>
</dbReference>
<sequence length="64" mass="6829">MAEWRKSSHSNENYSCVEVTLGPVVGVRDTKARRAGQLTVSAQAWRSALDHAFSRPAGANAGTA</sequence>
<gene>
    <name evidence="2" type="ORF">AA23TX_01707</name>
</gene>
<reference evidence="2 3" key="1">
    <citation type="submission" date="2019-09" db="EMBL/GenBank/DDBJ databases">
        <authorList>
            <person name="Leyn A S."/>
        </authorList>
    </citation>
    <scope>NUCLEOTIDE SEQUENCE [LARGE SCALE GENOMIC DNA]</scope>
    <source>
        <strain evidence="2">AA231_1</strain>
    </source>
</reference>
<dbReference type="AlphaFoldDB" id="A0A6I8LMA9"/>
<protein>
    <recommendedName>
        <fullName evidence="1">DUF397 domain-containing protein</fullName>
    </recommendedName>
</protein>
<dbReference type="EMBL" id="CABVGP010000001">
    <property type="protein sequence ID" value="VVJ16686.1"/>
    <property type="molecule type" value="Genomic_DNA"/>
</dbReference>
<name>A0A6I8LMA9_9PSEU</name>
<organism evidence="2 3">
    <name type="scientific">Amycolatopsis camponoti</name>
    <dbReference type="NCBI Taxonomy" id="2606593"/>
    <lineage>
        <taxon>Bacteria</taxon>
        <taxon>Bacillati</taxon>
        <taxon>Actinomycetota</taxon>
        <taxon>Actinomycetes</taxon>
        <taxon>Pseudonocardiales</taxon>
        <taxon>Pseudonocardiaceae</taxon>
        <taxon>Amycolatopsis</taxon>
    </lineage>
</organism>